<dbReference type="GO" id="GO:0000166">
    <property type="term" value="F:nucleotide binding"/>
    <property type="evidence" value="ECO:0007669"/>
    <property type="project" value="InterPro"/>
</dbReference>
<feature type="domain" description="Gfo/Idh/MocA-like oxidoreductase N-terminal" evidence="1">
    <location>
        <begin position="3"/>
        <end position="115"/>
    </location>
</feature>
<dbReference type="InterPro" id="IPR043906">
    <property type="entry name" value="Gfo/Idh/MocA_OxRdtase_bact_C"/>
</dbReference>
<evidence type="ECO:0000259" key="1">
    <source>
        <dbReference type="Pfam" id="PF01408"/>
    </source>
</evidence>
<dbReference type="EMBL" id="UINC01201694">
    <property type="protein sequence ID" value="SVE21148.1"/>
    <property type="molecule type" value="Genomic_DNA"/>
</dbReference>
<gene>
    <name evidence="3" type="ORF">METZ01_LOCUS474002</name>
</gene>
<dbReference type="PANTHER" id="PTHR43818:SF10">
    <property type="entry name" value="NADH-DEPENDENT DEHYDROGENASE-RELATED"/>
    <property type="match status" value="1"/>
</dbReference>
<evidence type="ECO:0008006" key="4">
    <source>
        <dbReference type="Google" id="ProtNLM"/>
    </source>
</evidence>
<sequence>FHIGVGGIGGMQRGNLKNHSKVEFAFLCDVDSNTLNKIGQGFPKAKKYKDYRDVFEKHVDEFDAVIVDTPDLHHAPMMTHALEAGKHVYGQKPLVHQLDELRMIREVLAKRPNLYTQMGNQRACYTGRMQAVEILKSGQLGKPIEAHVWTGTVANGHYFSSPWRELPKAQPVPANLDWNLWNGPLKKAMPYSPDIAPRRWRTYWETGGGQLADWGCHLIDLLYFAFDMPDPESVQTNTHRPSNDT</sequence>
<proteinExistence type="predicted"/>
<feature type="domain" description="Gfo/Idh/MocA-like oxidoreductase bacterial type C-terminal" evidence="2">
    <location>
        <begin position="133"/>
        <end position="237"/>
    </location>
</feature>
<evidence type="ECO:0000313" key="3">
    <source>
        <dbReference type="EMBL" id="SVE21148.1"/>
    </source>
</evidence>
<dbReference type="SUPFAM" id="SSF55347">
    <property type="entry name" value="Glyceraldehyde-3-phosphate dehydrogenase-like, C-terminal domain"/>
    <property type="match status" value="1"/>
</dbReference>
<dbReference type="PANTHER" id="PTHR43818">
    <property type="entry name" value="BCDNA.GH03377"/>
    <property type="match status" value="1"/>
</dbReference>
<name>A0A383BP53_9ZZZZ</name>
<dbReference type="AlphaFoldDB" id="A0A383BP53"/>
<dbReference type="SUPFAM" id="SSF51735">
    <property type="entry name" value="NAD(P)-binding Rossmann-fold domains"/>
    <property type="match status" value="1"/>
</dbReference>
<organism evidence="3">
    <name type="scientific">marine metagenome</name>
    <dbReference type="NCBI Taxonomy" id="408172"/>
    <lineage>
        <taxon>unclassified sequences</taxon>
        <taxon>metagenomes</taxon>
        <taxon>ecological metagenomes</taxon>
    </lineage>
</organism>
<accession>A0A383BP53</accession>
<feature type="non-terminal residue" evidence="3">
    <location>
        <position position="1"/>
    </location>
</feature>
<dbReference type="Gene3D" id="3.30.360.10">
    <property type="entry name" value="Dihydrodipicolinate Reductase, domain 2"/>
    <property type="match status" value="1"/>
</dbReference>
<dbReference type="InterPro" id="IPR036291">
    <property type="entry name" value="NAD(P)-bd_dom_sf"/>
</dbReference>
<evidence type="ECO:0000259" key="2">
    <source>
        <dbReference type="Pfam" id="PF19051"/>
    </source>
</evidence>
<dbReference type="InterPro" id="IPR050463">
    <property type="entry name" value="Gfo/Idh/MocA_oxidrdct_glycsds"/>
</dbReference>
<protein>
    <recommendedName>
        <fullName evidence="4">Gfo/Idh/MocA-like oxidoreductase N-terminal domain-containing protein</fullName>
    </recommendedName>
</protein>
<dbReference type="Pfam" id="PF19051">
    <property type="entry name" value="GFO_IDH_MocA_C2"/>
    <property type="match status" value="1"/>
</dbReference>
<dbReference type="Gene3D" id="3.40.50.720">
    <property type="entry name" value="NAD(P)-binding Rossmann-like Domain"/>
    <property type="match status" value="1"/>
</dbReference>
<reference evidence="3" key="1">
    <citation type="submission" date="2018-05" db="EMBL/GenBank/DDBJ databases">
        <authorList>
            <person name="Lanie J.A."/>
            <person name="Ng W.-L."/>
            <person name="Kazmierczak K.M."/>
            <person name="Andrzejewski T.M."/>
            <person name="Davidsen T.M."/>
            <person name="Wayne K.J."/>
            <person name="Tettelin H."/>
            <person name="Glass J.I."/>
            <person name="Rusch D."/>
            <person name="Podicherti R."/>
            <person name="Tsui H.-C.T."/>
            <person name="Winkler M.E."/>
        </authorList>
    </citation>
    <scope>NUCLEOTIDE SEQUENCE</scope>
</reference>
<dbReference type="Pfam" id="PF01408">
    <property type="entry name" value="GFO_IDH_MocA"/>
    <property type="match status" value="1"/>
</dbReference>
<dbReference type="InterPro" id="IPR000683">
    <property type="entry name" value="Gfo/Idh/MocA-like_OxRdtase_N"/>
</dbReference>
<feature type="non-terminal residue" evidence="3">
    <location>
        <position position="245"/>
    </location>
</feature>